<organism evidence="1 2">
    <name type="scientific">Persea americana</name>
    <name type="common">Avocado</name>
    <dbReference type="NCBI Taxonomy" id="3435"/>
    <lineage>
        <taxon>Eukaryota</taxon>
        <taxon>Viridiplantae</taxon>
        <taxon>Streptophyta</taxon>
        <taxon>Embryophyta</taxon>
        <taxon>Tracheophyta</taxon>
        <taxon>Spermatophyta</taxon>
        <taxon>Magnoliopsida</taxon>
        <taxon>Magnoliidae</taxon>
        <taxon>Laurales</taxon>
        <taxon>Lauraceae</taxon>
        <taxon>Persea</taxon>
    </lineage>
</organism>
<sequence>MGIYYQEFWFGPKKQIPCEINWDVDSPATSSLDRVSIPTPNQQNTTNMEGEFAEGVDDYIVRDQDVAPAACFEETRGPDSSEWLRTQIVVCGKVVGVSIDNNNRDWEHSIEFAQDWEEHKYATRTEGR</sequence>
<accession>A0ACC2L0Z0</accession>
<comment type="caution">
    <text evidence="1">The sequence shown here is derived from an EMBL/GenBank/DDBJ whole genome shotgun (WGS) entry which is preliminary data.</text>
</comment>
<dbReference type="EMBL" id="CM056814">
    <property type="protein sequence ID" value="KAJ8626714.1"/>
    <property type="molecule type" value="Genomic_DNA"/>
</dbReference>
<reference evidence="1 2" key="1">
    <citation type="journal article" date="2022" name="Hortic Res">
        <title>A haplotype resolved chromosomal level avocado genome allows analysis of novel avocado genes.</title>
        <authorList>
            <person name="Nath O."/>
            <person name="Fletcher S.J."/>
            <person name="Hayward A."/>
            <person name="Shaw L.M."/>
            <person name="Masouleh A.K."/>
            <person name="Furtado A."/>
            <person name="Henry R.J."/>
            <person name="Mitter N."/>
        </authorList>
    </citation>
    <scope>NUCLEOTIDE SEQUENCE [LARGE SCALE GENOMIC DNA]</scope>
    <source>
        <strain evidence="2">cv. Hass</strain>
    </source>
</reference>
<dbReference type="Proteomes" id="UP001234297">
    <property type="component" value="Chromosome 6"/>
</dbReference>
<keyword evidence="2" id="KW-1185">Reference proteome</keyword>
<proteinExistence type="predicted"/>
<protein>
    <submittedName>
        <fullName evidence="1">Uncharacterized protein</fullName>
    </submittedName>
</protein>
<evidence type="ECO:0000313" key="1">
    <source>
        <dbReference type="EMBL" id="KAJ8626714.1"/>
    </source>
</evidence>
<gene>
    <name evidence="1" type="ORF">MRB53_020021</name>
</gene>
<evidence type="ECO:0000313" key="2">
    <source>
        <dbReference type="Proteomes" id="UP001234297"/>
    </source>
</evidence>
<name>A0ACC2L0Z0_PERAE</name>